<comment type="caution">
    <text evidence="1">The sequence shown here is derived from an EMBL/GenBank/DDBJ whole genome shotgun (WGS) entry which is preliminary data.</text>
</comment>
<accession>A0A1Y2ETP7</accession>
<protein>
    <submittedName>
        <fullName evidence="1">Uncharacterized protein</fullName>
    </submittedName>
</protein>
<evidence type="ECO:0000313" key="1">
    <source>
        <dbReference type="EMBL" id="ORY74931.1"/>
    </source>
</evidence>
<dbReference type="OrthoDB" id="2337158at2759"/>
<evidence type="ECO:0000313" key="2">
    <source>
        <dbReference type="Proteomes" id="UP000193920"/>
    </source>
</evidence>
<dbReference type="Proteomes" id="UP000193920">
    <property type="component" value="Unassembled WGS sequence"/>
</dbReference>
<keyword evidence="2" id="KW-1185">Reference proteome</keyword>
<reference evidence="1 2" key="1">
    <citation type="submission" date="2016-08" db="EMBL/GenBank/DDBJ databases">
        <title>A Parts List for Fungal Cellulosomes Revealed by Comparative Genomics.</title>
        <authorList>
            <consortium name="DOE Joint Genome Institute"/>
            <person name="Haitjema C.H."/>
            <person name="Gilmore S.P."/>
            <person name="Henske J.K."/>
            <person name="Solomon K.V."/>
            <person name="De Groot R."/>
            <person name="Kuo A."/>
            <person name="Mondo S.J."/>
            <person name="Salamov A.A."/>
            <person name="Labutti K."/>
            <person name="Zhao Z."/>
            <person name="Chiniquy J."/>
            <person name="Barry K."/>
            <person name="Brewer H.M."/>
            <person name="Purvine S.O."/>
            <person name="Wright A.T."/>
            <person name="Boxma B."/>
            <person name="Van Alen T."/>
            <person name="Hackstein J.H."/>
            <person name="Baker S.E."/>
            <person name="Grigoriev I.V."/>
            <person name="O'Malley M.A."/>
        </authorList>
    </citation>
    <scope>NUCLEOTIDE SEQUENCE [LARGE SCALE GENOMIC DNA]</scope>
    <source>
        <strain evidence="1 2">G1</strain>
    </source>
</reference>
<proteinExistence type="predicted"/>
<dbReference type="EMBL" id="MCOG01000027">
    <property type="protein sequence ID" value="ORY74931.1"/>
    <property type="molecule type" value="Genomic_DNA"/>
</dbReference>
<organism evidence="1 2">
    <name type="scientific">Neocallimastix californiae</name>
    <dbReference type="NCBI Taxonomy" id="1754190"/>
    <lineage>
        <taxon>Eukaryota</taxon>
        <taxon>Fungi</taxon>
        <taxon>Fungi incertae sedis</taxon>
        <taxon>Chytridiomycota</taxon>
        <taxon>Chytridiomycota incertae sedis</taxon>
        <taxon>Neocallimastigomycetes</taxon>
        <taxon>Neocallimastigales</taxon>
        <taxon>Neocallimastigaceae</taxon>
        <taxon>Neocallimastix</taxon>
    </lineage>
</organism>
<gene>
    <name evidence="1" type="ORF">LY90DRAFT_502364</name>
</gene>
<dbReference type="AlphaFoldDB" id="A0A1Y2ETP7"/>
<name>A0A1Y2ETP7_9FUNG</name>
<sequence length="185" mass="22224">MIYFRIKVSLYSYTKPKSSRNEKKYLISREEIINTILANITERMLITFIETIIDNKVKQGIIERILQNKCNYEGRRSVPLHIELNEDKILAYCLNFIPIDQSSKGYLIILRVLFLLIQSYLVDHKLTKKHRSEWINVLKDVEDIATSFSERKSVEPEEIKYEKDLFNYYDLFKIIIMNYYDNTYE</sequence>